<dbReference type="PANTHER" id="PTHR14454:SF11">
    <property type="entry name" value="SERRANO, ISOFORM F"/>
    <property type="match status" value="1"/>
</dbReference>
<feature type="region of interest" description="Disordered" evidence="1">
    <location>
        <begin position="224"/>
        <end position="351"/>
    </location>
</feature>
<dbReference type="AlphaFoldDB" id="A0A9D4BUJ7"/>
<evidence type="ECO:0000259" key="2">
    <source>
        <dbReference type="PROSITE" id="PS50105"/>
    </source>
</evidence>
<feature type="compositionally biased region" description="Basic residues" evidence="1">
    <location>
        <begin position="294"/>
        <end position="325"/>
    </location>
</feature>
<proteinExistence type="predicted"/>
<feature type="compositionally biased region" description="Basic and acidic residues" evidence="1">
    <location>
        <begin position="280"/>
        <end position="291"/>
    </location>
</feature>
<dbReference type="Gene3D" id="1.10.150.50">
    <property type="entry name" value="Transcription Factor, Ets-1"/>
    <property type="match status" value="1"/>
</dbReference>
<comment type="caution">
    <text evidence="3">The sequence shown here is derived from an EMBL/GenBank/DDBJ whole genome shotgun (WGS) entry which is preliminary data.</text>
</comment>
<dbReference type="InterPro" id="IPR052281">
    <property type="entry name" value="GAREM"/>
</dbReference>
<dbReference type="InterPro" id="IPR001660">
    <property type="entry name" value="SAM"/>
</dbReference>
<organism evidence="3 4">
    <name type="scientific">Dreissena polymorpha</name>
    <name type="common">Zebra mussel</name>
    <name type="synonym">Mytilus polymorpha</name>
    <dbReference type="NCBI Taxonomy" id="45954"/>
    <lineage>
        <taxon>Eukaryota</taxon>
        <taxon>Metazoa</taxon>
        <taxon>Spiralia</taxon>
        <taxon>Lophotrochozoa</taxon>
        <taxon>Mollusca</taxon>
        <taxon>Bivalvia</taxon>
        <taxon>Autobranchia</taxon>
        <taxon>Heteroconchia</taxon>
        <taxon>Euheterodonta</taxon>
        <taxon>Imparidentia</taxon>
        <taxon>Neoheterodontei</taxon>
        <taxon>Myida</taxon>
        <taxon>Dreissenoidea</taxon>
        <taxon>Dreissenidae</taxon>
        <taxon>Dreissena</taxon>
    </lineage>
</organism>
<keyword evidence="4" id="KW-1185">Reference proteome</keyword>
<accession>A0A9D4BUJ7</accession>
<feature type="region of interest" description="Disordered" evidence="1">
    <location>
        <begin position="363"/>
        <end position="385"/>
    </location>
</feature>
<dbReference type="PANTHER" id="PTHR14454">
    <property type="entry name" value="GRB2-ASSOCIATED AND REGULATOR OF MAPK PROTEIN FAMILY MEMBER"/>
    <property type="match status" value="1"/>
</dbReference>
<dbReference type="OrthoDB" id="6162354at2759"/>
<name>A0A9D4BUJ7_DREPO</name>
<dbReference type="PROSITE" id="PS50105">
    <property type="entry name" value="SAM_DOMAIN"/>
    <property type="match status" value="1"/>
</dbReference>
<reference evidence="3" key="1">
    <citation type="journal article" date="2019" name="bioRxiv">
        <title>The Genome of the Zebra Mussel, Dreissena polymorpha: A Resource for Invasive Species Research.</title>
        <authorList>
            <person name="McCartney M.A."/>
            <person name="Auch B."/>
            <person name="Kono T."/>
            <person name="Mallez S."/>
            <person name="Zhang Y."/>
            <person name="Obille A."/>
            <person name="Becker A."/>
            <person name="Abrahante J.E."/>
            <person name="Garbe J."/>
            <person name="Badalamenti J.P."/>
            <person name="Herman A."/>
            <person name="Mangelson H."/>
            <person name="Liachko I."/>
            <person name="Sullivan S."/>
            <person name="Sone E.D."/>
            <person name="Koren S."/>
            <person name="Silverstein K.A.T."/>
            <person name="Beckman K.B."/>
            <person name="Gohl D.M."/>
        </authorList>
    </citation>
    <scope>NUCLEOTIDE SEQUENCE</scope>
    <source>
        <strain evidence="3">Duluth1</strain>
        <tissue evidence="3">Whole animal</tissue>
    </source>
</reference>
<sequence>MSRYAAQMFEWDERQGLNMKEYFRLYKDRFPMLGVILEGWYGDTRFDCYDNLQVVRIHSYSSQPRVVIRDSNSPDFRFLTLPVDSQVKFQLVMGPNKFGNIKTMDFLLDNHELPFLVKLACHEDHQFKIGTTRCSASSFGNLLITEKYLEHYYMVNCIDGADPKMNPIVNLIYLTENLSMAPVTGLKNRPKADFDAYMGKLDQEAVGIVYDIKMGNPDFAEYDTRKIDPMTGDGGIPTIDPPAIPGQILEEDGDYNEIPPELPTRSKPQMEAQSLATQDPAHKDPTHKDPTQKVPKHKDPKHKDPKHKEQKHKKPKHKEPKHKDKPAKAEKKPAPVSAKKPKPPPAVQSPLAVAVDVSDVKSPDLPVRRPLPPPSNAPLYKQGSVPYANTSVGRATVRPFTTNSMEPAVNDVIDDAGSYELVETADTVYSEAYGDAISVSKESENKSHISDGNYVKLGMSAVTPSSYLMTQILNTDQDTTSTNMERIKTLTINEIGDILRLLKLDEYVETFKDNQVDGAILTSLERDDLVNELGMKKLQATRLFMYMSEGHIPK</sequence>
<dbReference type="Proteomes" id="UP000828390">
    <property type="component" value="Unassembled WGS sequence"/>
</dbReference>
<dbReference type="EMBL" id="JAIWYP010000014">
    <property type="protein sequence ID" value="KAH3709474.1"/>
    <property type="molecule type" value="Genomic_DNA"/>
</dbReference>
<evidence type="ECO:0000313" key="4">
    <source>
        <dbReference type="Proteomes" id="UP000828390"/>
    </source>
</evidence>
<evidence type="ECO:0000313" key="3">
    <source>
        <dbReference type="EMBL" id="KAH3709474.1"/>
    </source>
</evidence>
<gene>
    <name evidence="3" type="ORF">DPMN_068937</name>
</gene>
<dbReference type="SUPFAM" id="SSF47769">
    <property type="entry name" value="SAM/Pointed domain"/>
    <property type="match status" value="1"/>
</dbReference>
<dbReference type="InterPro" id="IPR013761">
    <property type="entry name" value="SAM/pointed_sf"/>
</dbReference>
<reference evidence="3" key="2">
    <citation type="submission" date="2020-11" db="EMBL/GenBank/DDBJ databases">
        <authorList>
            <person name="McCartney M.A."/>
            <person name="Auch B."/>
            <person name="Kono T."/>
            <person name="Mallez S."/>
            <person name="Becker A."/>
            <person name="Gohl D.M."/>
            <person name="Silverstein K.A.T."/>
            <person name="Koren S."/>
            <person name="Bechman K.B."/>
            <person name="Herman A."/>
            <person name="Abrahante J.E."/>
            <person name="Garbe J."/>
        </authorList>
    </citation>
    <scope>NUCLEOTIDE SEQUENCE</scope>
    <source>
        <strain evidence="3">Duluth1</strain>
        <tissue evidence="3">Whole animal</tissue>
    </source>
</reference>
<dbReference type="Pfam" id="PF07647">
    <property type="entry name" value="SAM_2"/>
    <property type="match status" value="1"/>
</dbReference>
<evidence type="ECO:0000256" key="1">
    <source>
        <dbReference type="SAM" id="MobiDB-lite"/>
    </source>
</evidence>
<dbReference type="SMART" id="SM00454">
    <property type="entry name" value="SAM"/>
    <property type="match status" value="1"/>
</dbReference>
<protein>
    <recommendedName>
        <fullName evidence="2">SAM domain-containing protein</fullName>
    </recommendedName>
</protein>
<feature type="domain" description="SAM" evidence="2">
    <location>
        <begin position="490"/>
        <end position="535"/>
    </location>
</feature>